<comment type="caution">
    <text evidence="2">The sequence shown here is derived from an EMBL/GenBank/DDBJ whole genome shotgun (WGS) entry which is preliminary data.</text>
</comment>
<sequence>MDKDDRLFSVLDGQTVIATVKEGVARFDLVSGSKYVLTDKRLWPSVTIGDTFLAPEQGMKQTWAIRIGSAPQLWGKPDFMRDKHVIATTADGRFAHMVDSHRSYLVNLSTWESQPIPVSSGISAFSQDGSRLAIAAGDQDIQIWSTLNGTKVTTLSRNSSNLLKIWFLAGKDELWAVDSIGKVRQWKLRPNYAEARGQACALLRAANSRMEFTAAELARFPVLRASETRPCNY</sequence>
<name>A0A944DFL0_DENI1</name>
<keyword evidence="3" id="KW-1185">Reference proteome</keyword>
<reference evidence="3" key="1">
    <citation type="journal article" date="2022" name="ISME J.">
        <title>Genetic and phylogenetic analysis of dissimilatory iodate-reducing bacteria identifies potential niches across the world's oceans.</title>
        <authorList>
            <person name="Reyes-Umana V."/>
            <person name="Henning Z."/>
            <person name="Lee K."/>
            <person name="Barnum T.P."/>
            <person name="Coates J.D."/>
        </authorList>
    </citation>
    <scope>NUCLEOTIDE SEQUENCE [LARGE SCALE GENOMIC DNA]</scope>
    <source>
        <strain evidence="3">IR12</strain>
    </source>
</reference>
<keyword evidence="1" id="KW-0853">WD repeat</keyword>
<dbReference type="PROSITE" id="PS50082">
    <property type="entry name" value="WD_REPEATS_2"/>
    <property type="match status" value="1"/>
</dbReference>
<dbReference type="Gene3D" id="2.130.10.10">
    <property type="entry name" value="YVTN repeat-like/Quinoprotein amine dehydrogenase"/>
    <property type="match status" value="1"/>
</dbReference>
<dbReference type="Proteomes" id="UP000694660">
    <property type="component" value="Unassembled WGS sequence"/>
</dbReference>
<dbReference type="RefSeq" id="WP_214363268.1">
    <property type="nucleotide sequence ID" value="NZ_JAEKFT010000028.1"/>
</dbReference>
<evidence type="ECO:0000313" key="2">
    <source>
        <dbReference type="EMBL" id="MBT0963332.1"/>
    </source>
</evidence>
<dbReference type="SUPFAM" id="SSF50998">
    <property type="entry name" value="Quinoprotein alcohol dehydrogenase-like"/>
    <property type="match status" value="1"/>
</dbReference>
<dbReference type="InterPro" id="IPR011047">
    <property type="entry name" value="Quinoprotein_ADH-like_sf"/>
</dbReference>
<evidence type="ECO:0000256" key="1">
    <source>
        <dbReference type="PROSITE-ProRule" id="PRU00221"/>
    </source>
</evidence>
<dbReference type="EMBL" id="JAEKFT010000028">
    <property type="protein sequence ID" value="MBT0963332.1"/>
    <property type="molecule type" value="Genomic_DNA"/>
</dbReference>
<dbReference type="InterPro" id="IPR015943">
    <property type="entry name" value="WD40/YVTN_repeat-like_dom_sf"/>
</dbReference>
<organism evidence="2 3">
    <name type="scientific">Denitromonas iodatirespirans</name>
    <dbReference type="NCBI Taxonomy" id="2795389"/>
    <lineage>
        <taxon>Bacteria</taxon>
        <taxon>Pseudomonadati</taxon>
        <taxon>Pseudomonadota</taxon>
        <taxon>Betaproteobacteria</taxon>
        <taxon>Rhodocyclales</taxon>
        <taxon>Zoogloeaceae</taxon>
        <taxon>Denitromonas</taxon>
    </lineage>
</organism>
<protein>
    <recommendedName>
        <fullName evidence="4">WD40 repeat domain-containing protein</fullName>
    </recommendedName>
</protein>
<proteinExistence type="predicted"/>
<dbReference type="AlphaFoldDB" id="A0A944DFL0"/>
<gene>
    <name evidence="2" type="ORF">I8J34_19280</name>
</gene>
<dbReference type="InterPro" id="IPR001680">
    <property type="entry name" value="WD40_rpt"/>
</dbReference>
<evidence type="ECO:0000313" key="3">
    <source>
        <dbReference type="Proteomes" id="UP000694660"/>
    </source>
</evidence>
<feature type="repeat" description="WD" evidence="1">
    <location>
        <begin position="124"/>
        <end position="154"/>
    </location>
</feature>
<evidence type="ECO:0008006" key="4">
    <source>
        <dbReference type="Google" id="ProtNLM"/>
    </source>
</evidence>
<accession>A0A944DFL0</accession>